<keyword evidence="6" id="KW-1185">Reference proteome</keyword>
<feature type="coiled-coil region" evidence="2">
    <location>
        <begin position="57"/>
        <end position="84"/>
    </location>
</feature>
<dbReference type="PANTHER" id="PTHR44329:SF11">
    <property type="entry name" value="OS09G0443600 PROTEIN"/>
    <property type="match status" value="1"/>
</dbReference>
<evidence type="ECO:0000256" key="1">
    <source>
        <dbReference type="PROSITE-ProRule" id="PRU10141"/>
    </source>
</evidence>
<dbReference type="SUPFAM" id="SSF56112">
    <property type="entry name" value="Protein kinase-like (PK-like)"/>
    <property type="match status" value="2"/>
</dbReference>
<evidence type="ECO:0000256" key="3">
    <source>
        <dbReference type="SAM" id="MobiDB-lite"/>
    </source>
</evidence>
<dbReference type="PROSITE" id="PS00107">
    <property type="entry name" value="PROTEIN_KINASE_ATP"/>
    <property type="match status" value="1"/>
</dbReference>
<dbReference type="InterPro" id="IPR001245">
    <property type="entry name" value="Ser-Thr/Tyr_kinase_cat_dom"/>
</dbReference>
<dbReference type="InterPro" id="IPR051681">
    <property type="entry name" value="Ser/Thr_Kinases-Pseudokinases"/>
</dbReference>
<organism evidence="5 6">
    <name type="scientific">Trifolium subterraneum</name>
    <name type="common">Subterranean clover</name>
    <dbReference type="NCBI Taxonomy" id="3900"/>
    <lineage>
        <taxon>Eukaryota</taxon>
        <taxon>Viridiplantae</taxon>
        <taxon>Streptophyta</taxon>
        <taxon>Embryophyta</taxon>
        <taxon>Tracheophyta</taxon>
        <taxon>Spermatophyta</taxon>
        <taxon>Magnoliopsida</taxon>
        <taxon>eudicotyledons</taxon>
        <taxon>Gunneridae</taxon>
        <taxon>Pentapetalae</taxon>
        <taxon>rosids</taxon>
        <taxon>fabids</taxon>
        <taxon>Fabales</taxon>
        <taxon>Fabaceae</taxon>
        <taxon>Papilionoideae</taxon>
        <taxon>50 kb inversion clade</taxon>
        <taxon>NPAAA clade</taxon>
        <taxon>Hologalegina</taxon>
        <taxon>IRL clade</taxon>
        <taxon>Trifolieae</taxon>
        <taxon>Trifolium</taxon>
    </lineage>
</organism>
<gene>
    <name evidence="5" type="ORF">TSUD_314880</name>
</gene>
<dbReference type="Gene3D" id="3.30.200.20">
    <property type="entry name" value="Phosphorylase Kinase, domain 1"/>
    <property type="match status" value="1"/>
</dbReference>
<accession>A0A2Z6M3K3</accession>
<feature type="region of interest" description="Disordered" evidence="3">
    <location>
        <begin position="1"/>
        <end position="34"/>
    </location>
</feature>
<keyword evidence="2" id="KW-0175">Coiled coil</keyword>
<protein>
    <recommendedName>
        <fullName evidence="4">Serine-threonine/tyrosine-protein kinase catalytic domain-containing protein</fullName>
    </recommendedName>
</protein>
<dbReference type="PANTHER" id="PTHR44329">
    <property type="entry name" value="SERINE/THREONINE-PROTEIN KINASE TNNI3K-RELATED"/>
    <property type="match status" value="1"/>
</dbReference>
<evidence type="ECO:0000313" key="6">
    <source>
        <dbReference type="Proteomes" id="UP000242715"/>
    </source>
</evidence>
<dbReference type="OrthoDB" id="4062651at2759"/>
<dbReference type="Pfam" id="PF07714">
    <property type="entry name" value="PK_Tyr_Ser-Thr"/>
    <property type="match status" value="1"/>
</dbReference>
<dbReference type="GO" id="GO:0004674">
    <property type="term" value="F:protein serine/threonine kinase activity"/>
    <property type="evidence" value="ECO:0007669"/>
    <property type="project" value="TreeGrafter"/>
</dbReference>
<reference evidence="6" key="1">
    <citation type="journal article" date="2017" name="Front. Plant Sci.">
        <title>Climate Clever Clovers: New Paradigm to Reduce the Environmental Footprint of Ruminants by Breeding Low Methanogenic Forages Utilizing Haplotype Variation.</title>
        <authorList>
            <person name="Kaur P."/>
            <person name="Appels R."/>
            <person name="Bayer P.E."/>
            <person name="Keeble-Gagnere G."/>
            <person name="Wang J."/>
            <person name="Hirakawa H."/>
            <person name="Shirasawa K."/>
            <person name="Vercoe P."/>
            <person name="Stefanova K."/>
            <person name="Durmic Z."/>
            <person name="Nichols P."/>
            <person name="Revell C."/>
            <person name="Isobe S.N."/>
            <person name="Edwards D."/>
            <person name="Erskine W."/>
        </authorList>
    </citation>
    <scope>NUCLEOTIDE SEQUENCE [LARGE SCALE GENOMIC DNA]</scope>
    <source>
        <strain evidence="6">cv. Daliak</strain>
    </source>
</reference>
<name>A0A2Z6M3K3_TRISU</name>
<dbReference type="InterPro" id="IPR011009">
    <property type="entry name" value="Kinase-like_dom_sf"/>
</dbReference>
<feature type="binding site" evidence="1">
    <location>
        <position position="159"/>
    </location>
    <ligand>
        <name>ATP</name>
        <dbReference type="ChEBI" id="CHEBI:30616"/>
    </ligand>
</feature>
<feature type="domain" description="Serine-threonine/tyrosine-protein kinase catalytic" evidence="4">
    <location>
        <begin position="187"/>
        <end position="263"/>
    </location>
</feature>
<dbReference type="EMBL" id="DF973340">
    <property type="protein sequence ID" value="GAU26711.1"/>
    <property type="molecule type" value="Genomic_DNA"/>
</dbReference>
<dbReference type="AlphaFoldDB" id="A0A2Z6M3K3"/>
<keyword evidence="1" id="KW-0067">ATP-binding</keyword>
<evidence type="ECO:0000259" key="4">
    <source>
        <dbReference type="Pfam" id="PF07714"/>
    </source>
</evidence>
<evidence type="ECO:0000256" key="2">
    <source>
        <dbReference type="SAM" id="Coils"/>
    </source>
</evidence>
<evidence type="ECO:0000313" key="5">
    <source>
        <dbReference type="EMBL" id="GAU26711.1"/>
    </source>
</evidence>
<feature type="compositionally biased region" description="Low complexity" evidence="3">
    <location>
        <begin position="1"/>
        <end position="23"/>
    </location>
</feature>
<sequence length="276" mass="31344">MNTRNSPRPQKSLSRQSSKSNSRAKQEPLSPFSGGGCCRGFTSVKTVASTTSTLQQHQQIQQRNESLEVKVGDLEKEVQKQTELRVMYRKRMERTQDYLRYCLQIAQENGILEHIVQSKGELQHSPLSINNIQLDDKIGQGTTADIYRGAWRGFDVAVKCITPEFFRTNANGVEFFAQEVETLSKQRHSFGVILNELLTGKHPYIETEYGPAKIAMEVVEGKLRPVLPSRDDGEPLAELIDLIRLCWDGNPSTRPSFDTISRILKSYTNRVLHFTK</sequence>
<proteinExistence type="predicted"/>
<dbReference type="Gene3D" id="1.10.510.10">
    <property type="entry name" value="Transferase(Phosphotransferase) domain 1"/>
    <property type="match status" value="1"/>
</dbReference>
<dbReference type="InterPro" id="IPR017441">
    <property type="entry name" value="Protein_kinase_ATP_BS"/>
</dbReference>
<dbReference type="Proteomes" id="UP000242715">
    <property type="component" value="Unassembled WGS sequence"/>
</dbReference>
<keyword evidence="1" id="KW-0547">Nucleotide-binding</keyword>
<dbReference type="GO" id="GO:0005524">
    <property type="term" value="F:ATP binding"/>
    <property type="evidence" value="ECO:0007669"/>
    <property type="project" value="UniProtKB-UniRule"/>
</dbReference>